<accession>A0A7S3GSA3</accession>
<proteinExistence type="predicted"/>
<feature type="region of interest" description="Disordered" evidence="1">
    <location>
        <begin position="32"/>
        <end position="60"/>
    </location>
</feature>
<dbReference type="EMBL" id="HBIC01007116">
    <property type="protein sequence ID" value="CAE0274849.1"/>
    <property type="molecule type" value="Transcribed_RNA"/>
</dbReference>
<feature type="compositionally biased region" description="Low complexity" evidence="1">
    <location>
        <begin position="95"/>
        <end position="104"/>
    </location>
</feature>
<evidence type="ECO:0000313" key="2">
    <source>
        <dbReference type="EMBL" id="CAE0274849.1"/>
    </source>
</evidence>
<feature type="compositionally biased region" description="Pro residues" evidence="1">
    <location>
        <begin position="105"/>
        <end position="114"/>
    </location>
</feature>
<sequence>MVGSLSVALGGGLAESRQQVFGSEPSVIQVARGASNAPAASPAAAPAGAPAPSAMGGPTPVPREVWMGYHRLFAHDYFERWGHWSTGGPAAIVWPTASPRSGGPAPAPAPVAIA</sequence>
<name>A0A7S3GSA3_9STRA</name>
<evidence type="ECO:0000256" key="1">
    <source>
        <dbReference type="SAM" id="MobiDB-lite"/>
    </source>
</evidence>
<dbReference type="AlphaFoldDB" id="A0A7S3GSA3"/>
<gene>
    <name evidence="2" type="ORF">SELO1098_LOCUS3677</name>
</gene>
<protein>
    <submittedName>
        <fullName evidence="2">Uncharacterized protein</fullName>
    </submittedName>
</protein>
<organism evidence="2">
    <name type="scientific">Spumella elongata</name>
    <dbReference type="NCBI Taxonomy" id="89044"/>
    <lineage>
        <taxon>Eukaryota</taxon>
        <taxon>Sar</taxon>
        <taxon>Stramenopiles</taxon>
        <taxon>Ochrophyta</taxon>
        <taxon>Chrysophyceae</taxon>
        <taxon>Chromulinales</taxon>
        <taxon>Chromulinaceae</taxon>
        <taxon>Spumella</taxon>
    </lineage>
</organism>
<feature type="region of interest" description="Disordered" evidence="1">
    <location>
        <begin position="95"/>
        <end position="114"/>
    </location>
</feature>
<feature type="compositionally biased region" description="Low complexity" evidence="1">
    <location>
        <begin position="32"/>
        <end position="58"/>
    </location>
</feature>
<reference evidence="2" key="1">
    <citation type="submission" date="2021-01" db="EMBL/GenBank/DDBJ databases">
        <authorList>
            <person name="Corre E."/>
            <person name="Pelletier E."/>
            <person name="Niang G."/>
            <person name="Scheremetjew M."/>
            <person name="Finn R."/>
            <person name="Kale V."/>
            <person name="Holt S."/>
            <person name="Cochrane G."/>
            <person name="Meng A."/>
            <person name="Brown T."/>
            <person name="Cohen L."/>
        </authorList>
    </citation>
    <scope>NUCLEOTIDE SEQUENCE</scope>
    <source>
        <strain evidence="2">CCAP 955/1</strain>
    </source>
</reference>